<sequence>MRKKRKGSETDASKNVQNEDELGQTCDSRSSNIRSHYSLEDYSRLKKKCKEDASTQPTGSFKSRLAGIATAPPCGASSSLVPPGRGLKRKIGCIDVNTQMGRKNKIEEDYVKFDVIGHGKFGSVWLCKSKVSGVEFACKILRKGEETVHREVEIMQHLSGHPGVVTLHAVYEEAECFHLVMELCSGGRLIDQMMEVGQYSEQRAANIFKDVMLVIKYCHDMGVVHRDIKPENILLTTSGKIKLADFGLAMRISNGQTLSGLAGSPAYVAPEVLSGNYSEKVDIWSAGVLLHALLAAVLPFKGDSLETVFDAIKNVKLDFHSGIWETISKPARDLMARMLTRDVSARITADEVLRHPWILFYTERTLRTLTIKSKLKSQVGGSSRHPVILPGPELDESKTDAGSRHEDSHAPSSSESLSDKSEEQDDSGLVDVLAVAISNVRISEPKRSRLCGPTGPIEQQCSSNMTTNNLCRAF</sequence>
<keyword evidence="2" id="KW-1185">Reference proteome</keyword>
<keyword evidence="1" id="KW-0418">Kinase</keyword>
<proteinExistence type="predicted"/>
<comment type="caution">
    <text evidence="1">The sequence shown here is derived from an EMBL/GenBank/DDBJ whole genome shotgun (WGS) entry which is preliminary data.</text>
</comment>
<protein>
    <submittedName>
        <fullName evidence="1">Phosphoenolpyruvate carboxylase-related kinase 2</fullName>
    </submittedName>
</protein>
<name>A0ACC1WR13_MELAZ</name>
<evidence type="ECO:0000313" key="1">
    <source>
        <dbReference type="EMBL" id="KAJ4701409.1"/>
    </source>
</evidence>
<gene>
    <name evidence="1" type="ORF">OWV82_024661</name>
</gene>
<accession>A0ACC1WR13</accession>
<dbReference type="Proteomes" id="UP001164539">
    <property type="component" value="Chromosome 14"/>
</dbReference>
<dbReference type="EMBL" id="CM051407">
    <property type="protein sequence ID" value="KAJ4701409.1"/>
    <property type="molecule type" value="Genomic_DNA"/>
</dbReference>
<evidence type="ECO:0000313" key="2">
    <source>
        <dbReference type="Proteomes" id="UP001164539"/>
    </source>
</evidence>
<reference evidence="1 2" key="1">
    <citation type="journal article" date="2023" name="Science">
        <title>Complex scaffold remodeling in plant triterpene biosynthesis.</title>
        <authorList>
            <person name="De La Pena R."/>
            <person name="Hodgson H."/>
            <person name="Liu J.C."/>
            <person name="Stephenson M.J."/>
            <person name="Martin A.C."/>
            <person name="Owen C."/>
            <person name="Harkess A."/>
            <person name="Leebens-Mack J."/>
            <person name="Jimenez L.E."/>
            <person name="Osbourn A."/>
            <person name="Sattely E.S."/>
        </authorList>
    </citation>
    <scope>NUCLEOTIDE SEQUENCE [LARGE SCALE GENOMIC DNA]</scope>
    <source>
        <strain evidence="2">cv. JPN11</strain>
        <tissue evidence="1">Leaf</tissue>
    </source>
</reference>
<organism evidence="1 2">
    <name type="scientific">Melia azedarach</name>
    <name type="common">Chinaberry tree</name>
    <dbReference type="NCBI Taxonomy" id="155640"/>
    <lineage>
        <taxon>Eukaryota</taxon>
        <taxon>Viridiplantae</taxon>
        <taxon>Streptophyta</taxon>
        <taxon>Embryophyta</taxon>
        <taxon>Tracheophyta</taxon>
        <taxon>Spermatophyta</taxon>
        <taxon>Magnoliopsida</taxon>
        <taxon>eudicotyledons</taxon>
        <taxon>Gunneridae</taxon>
        <taxon>Pentapetalae</taxon>
        <taxon>rosids</taxon>
        <taxon>malvids</taxon>
        <taxon>Sapindales</taxon>
        <taxon>Meliaceae</taxon>
        <taxon>Melia</taxon>
    </lineage>
</organism>
<keyword evidence="1" id="KW-0808">Transferase</keyword>